<evidence type="ECO:0000313" key="3">
    <source>
        <dbReference type="Proteomes" id="UP000035642"/>
    </source>
</evidence>
<accession>A0A0K0D0T6</accession>
<feature type="region of interest" description="Disordered" evidence="1">
    <location>
        <begin position="30"/>
        <end position="67"/>
    </location>
</feature>
<reference evidence="3" key="1">
    <citation type="submission" date="2012-09" db="EMBL/GenBank/DDBJ databases">
        <authorList>
            <person name="Martin A.A."/>
        </authorList>
    </citation>
    <scope>NUCLEOTIDE SEQUENCE</scope>
</reference>
<evidence type="ECO:0000259" key="2">
    <source>
        <dbReference type="Pfam" id="PF10172"/>
    </source>
</evidence>
<evidence type="ECO:0000313" key="4">
    <source>
        <dbReference type="WBParaSite" id="ACAC_0000367901-mRNA-1"/>
    </source>
</evidence>
<dbReference type="Proteomes" id="UP000035642">
    <property type="component" value="Unassembled WGS sequence"/>
</dbReference>
<dbReference type="Pfam" id="PF10172">
    <property type="entry name" value="DDA1"/>
    <property type="match status" value="1"/>
</dbReference>
<organism evidence="3 4">
    <name type="scientific">Angiostrongylus cantonensis</name>
    <name type="common">Rat lungworm</name>
    <dbReference type="NCBI Taxonomy" id="6313"/>
    <lineage>
        <taxon>Eukaryota</taxon>
        <taxon>Metazoa</taxon>
        <taxon>Ecdysozoa</taxon>
        <taxon>Nematoda</taxon>
        <taxon>Chromadorea</taxon>
        <taxon>Rhabditida</taxon>
        <taxon>Rhabditina</taxon>
        <taxon>Rhabditomorpha</taxon>
        <taxon>Strongyloidea</taxon>
        <taxon>Metastrongylidae</taxon>
        <taxon>Angiostrongylus</taxon>
    </lineage>
</organism>
<protein>
    <submittedName>
        <fullName evidence="4">DDA1 domain-containing protein</fullName>
    </submittedName>
</protein>
<sequence length="350" mass="39337">MGRSAAKHETYQSTSESLFFLLVRTDDTGHDDHDDDDCDDGGDGCQSEPASERRKRHGVAGEDQMNANRTEAILRGGYDGKMVQEAWRESTFARISLLPPPCAHAHATRRVVLKGDVRARRRRRLLPRPSARHTNNDTRRSPIVASPPASLADSTRVATVFVKLSLRTPRMRALSGLYNQEKCSNLFRVTINALSASPSHHPRPSSSYPRRIGRRAAAPSTSPLRRDCLKASGGCKRTDMAQFLADLPCSNPEHFAHLPEKELKALESSKVPKIAYHVPRRDNERIITSDKKPYILRFLEKQWAIRTKEEKETLDNTPMTRKKRKLEVAKKRTCGDVPSSSAGPKTRRLC</sequence>
<feature type="compositionally biased region" description="Acidic residues" evidence="1">
    <location>
        <begin position="33"/>
        <end position="42"/>
    </location>
</feature>
<feature type="region of interest" description="Disordered" evidence="1">
    <location>
        <begin position="196"/>
        <end position="224"/>
    </location>
</feature>
<evidence type="ECO:0000256" key="1">
    <source>
        <dbReference type="SAM" id="MobiDB-lite"/>
    </source>
</evidence>
<reference evidence="4" key="2">
    <citation type="submission" date="2017-02" db="UniProtKB">
        <authorList>
            <consortium name="WormBaseParasite"/>
        </authorList>
    </citation>
    <scope>IDENTIFICATION</scope>
</reference>
<feature type="region of interest" description="Disordered" evidence="1">
    <location>
        <begin position="314"/>
        <end position="350"/>
    </location>
</feature>
<dbReference type="WBParaSite" id="ACAC_0000367901-mRNA-1">
    <property type="protein sequence ID" value="ACAC_0000367901-mRNA-1"/>
    <property type="gene ID" value="ACAC_0000367901"/>
</dbReference>
<dbReference type="AlphaFoldDB" id="A0A0K0D0T6"/>
<feature type="domain" description="DET1- and DDB1-associated protein 1" evidence="2">
    <location>
        <begin position="243"/>
        <end position="303"/>
    </location>
</feature>
<name>A0A0K0D0T6_ANGCA</name>
<keyword evidence="3" id="KW-1185">Reference proteome</keyword>
<dbReference type="InterPro" id="IPR018276">
    <property type="entry name" value="DDA1_dom"/>
</dbReference>
<feature type="region of interest" description="Disordered" evidence="1">
    <location>
        <begin position="120"/>
        <end position="148"/>
    </location>
</feature>
<proteinExistence type="predicted"/>